<evidence type="ECO:0000313" key="12">
    <source>
        <dbReference type="EMBL" id="CAK0787236.1"/>
    </source>
</evidence>
<feature type="region of interest" description="Disordered" evidence="10">
    <location>
        <begin position="1953"/>
        <end position="1992"/>
    </location>
</feature>
<dbReference type="EMBL" id="CAUYUE010000016">
    <property type="protein sequence ID" value="CAK0787236.1"/>
    <property type="molecule type" value="Genomic_DNA"/>
</dbReference>
<organism evidence="12 13">
    <name type="scientific">Coccomyxa viridis</name>
    <dbReference type="NCBI Taxonomy" id="1274662"/>
    <lineage>
        <taxon>Eukaryota</taxon>
        <taxon>Viridiplantae</taxon>
        <taxon>Chlorophyta</taxon>
        <taxon>core chlorophytes</taxon>
        <taxon>Trebouxiophyceae</taxon>
        <taxon>Trebouxiophyceae incertae sedis</taxon>
        <taxon>Coccomyxaceae</taxon>
        <taxon>Coccomyxa</taxon>
    </lineage>
</organism>
<evidence type="ECO:0000256" key="3">
    <source>
        <dbReference type="ARBA" id="ARBA00022490"/>
    </source>
</evidence>
<dbReference type="GO" id="GO:0006355">
    <property type="term" value="P:regulation of DNA-templated transcription"/>
    <property type="evidence" value="ECO:0007669"/>
    <property type="project" value="InterPro"/>
</dbReference>
<feature type="compositionally biased region" description="Low complexity" evidence="10">
    <location>
        <begin position="489"/>
        <end position="498"/>
    </location>
</feature>
<dbReference type="Pfam" id="PF10497">
    <property type="entry name" value="zf-4CXXC_R1"/>
    <property type="match status" value="1"/>
</dbReference>
<accession>A0AAV1IKS7</accession>
<feature type="region of interest" description="Disordered" evidence="10">
    <location>
        <begin position="489"/>
        <end position="613"/>
    </location>
</feature>
<feature type="compositionally biased region" description="Low complexity" evidence="10">
    <location>
        <begin position="1862"/>
        <end position="1877"/>
    </location>
</feature>
<keyword evidence="5" id="KW-0597">Phosphoprotein</keyword>
<evidence type="ECO:0000256" key="4">
    <source>
        <dbReference type="ARBA" id="ARBA00022499"/>
    </source>
</evidence>
<feature type="region of interest" description="Disordered" evidence="10">
    <location>
        <begin position="2009"/>
        <end position="2036"/>
    </location>
</feature>
<feature type="region of interest" description="Disordered" evidence="10">
    <location>
        <begin position="439"/>
        <end position="468"/>
    </location>
</feature>
<evidence type="ECO:0000256" key="2">
    <source>
        <dbReference type="ARBA" id="ARBA00004496"/>
    </source>
</evidence>
<keyword evidence="6" id="KW-0832">Ubl conjugation</keyword>
<dbReference type="InterPro" id="IPR015940">
    <property type="entry name" value="UBA"/>
</dbReference>
<dbReference type="GO" id="GO:0005634">
    <property type="term" value="C:nucleus"/>
    <property type="evidence" value="ECO:0007669"/>
    <property type="project" value="UniProtKB-SubCell"/>
</dbReference>
<reference evidence="12 13" key="1">
    <citation type="submission" date="2023-10" db="EMBL/GenBank/DDBJ databases">
        <authorList>
            <person name="Maclean D."/>
            <person name="Macfadyen A."/>
        </authorList>
    </citation>
    <scope>NUCLEOTIDE SEQUENCE [LARGE SCALE GENOMIC DNA]</scope>
</reference>
<keyword evidence="9" id="KW-0539">Nucleus</keyword>
<feature type="compositionally biased region" description="Acidic residues" evidence="10">
    <location>
        <begin position="333"/>
        <end position="342"/>
    </location>
</feature>
<evidence type="ECO:0000256" key="1">
    <source>
        <dbReference type="ARBA" id="ARBA00004123"/>
    </source>
</evidence>
<dbReference type="PANTHER" id="PTHR31169:SF23">
    <property type="entry name" value="OS03G0572250 PROTEIN"/>
    <property type="match status" value="1"/>
</dbReference>
<evidence type="ECO:0000256" key="9">
    <source>
        <dbReference type="ARBA" id="ARBA00023242"/>
    </source>
</evidence>
<name>A0AAV1IKS7_9CHLO</name>
<dbReference type="InterPro" id="IPR018866">
    <property type="entry name" value="Znf-4CXXC_R1"/>
</dbReference>
<feature type="domain" description="UBA" evidence="11">
    <location>
        <begin position="2150"/>
        <end position="2173"/>
    </location>
</feature>
<dbReference type="PANTHER" id="PTHR31169">
    <property type="entry name" value="OS05G0300700 PROTEIN"/>
    <property type="match status" value="1"/>
</dbReference>
<feature type="region of interest" description="Disordered" evidence="10">
    <location>
        <begin position="1844"/>
        <end position="1911"/>
    </location>
</feature>
<dbReference type="GO" id="GO:0005737">
    <property type="term" value="C:cytoplasm"/>
    <property type="evidence" value="ECO:0007669"/>
    <property type="project" value="UniProtKB-SubCell"/>
</dbReference>
<keyword evidence="13" id="KW-1185">Reference proteome</keyword>
<sequence>MNDNASRHSDSSGFRRDGSRSQGQQDAGNAAFGAPQRLQLNRARQRDVPGIEHDVEAPTLDDLHRWRSRMGPKLRALVKSQEHKHPPVRESYSWEHYQRLKTFEYKRPFDTREKVRCVDVHPRTVPKCARCTTCHFCRQKTVDEKTFCPCVGGVNGRRGSARGVWCGNCLWLRMGQNIHEILPLCEQGVWRCPACQDLCNCSGATCSRYQKGLEPTEQLHHEAVGKGFKSAAHYLVETLLQEGATTQPMGAAFRGPPPKRRRVDEAPDSGPFGKAFQGARQRKMRVQQLVQQRLAEQFNLMGSSLGLLPAAGALTLEAAAAAHDVALSGLDADVSDDDDAEDDLTHQTPPSEAFRGFREPSRQAAAASHSSGPVQPSSAGRGSGGPSLGSDGPGADMSWLHADSATLDQEPTLAERARAIQTRQPIPGFYVRAQGRGRRFGASMHSGPSKDPAAASEGPWEGAHAGLASSGHLPRAAWAAPGLSAARARMSAPASTPAHTAGSWQPASGHAGTPFGMHTPFIPQRPASASNTAASLPRVLAGDGAARDSSATPAPGMAQQSAVNPEDHVSQPSAPGSGEGTIDKGSGQDDGREPLPAGPAAMPEHDAAGHGSAPGAVAGYKGVDVTARFLLHAAANARQCISDLTYLRQQGIDTPEALEYAMEPYKLYGPEFSFIQDLDCFLSEYDEGFVIPLQLGAPPDVPEDSRVDHRFLRCAVDILGAAARLMGSEDVQWVVARRLFSKEPFLDFACSDPAARSFLLRSGFDLLETAVCRGIPVDEMISEILQLLQCLAAEHIALHKWRRNAENHFRDGDILDIGPFRKKPPWTDINRIDAEALLEFGEKSIEHLLVMLLTWTAQAMMGADMAGTPCPELLPLLGAPVLDLLDDELPISQAVRSAVLHLLRLLIASLRDAHADEADADYERMDALNDARRRLGRVLRETAAPRLEAALVQYPFRSAARDPAAAILAQPLPVDLDRSVAEVKDLAMPVLGKVYGLLVSSGQISWRDLVSYAMLPYGEARFWTSASQHYRSFAVLFIAYALEMFPAIASSHMAKKAQLLGIWLRALLDTEKRETCACLTMAVMPVAAELFRDVPVRESELRQDRDCHVRAQLVQRVLQTAANRPEWQDSLESILRDFPEVLAKRGVEKELEALRARQAWQQAAAGLALALMSGAGISACKCLPQASGTPCMGHLILEQVIRWAGSTAMQLQCWWLGQAESTHLDPADPAIAAEFLSHARKRLLHKTAFTHLPELGAILAAHSFAVQRTSGCTDPPTTILGLLHGVLASAIEVPTGGESASPADQALYDAVARALLGERADTQAPGLGAQLLPLEQLPRMLHYLLGTQLRRHLESVQHGRGERLERNAVNTLRLVSALLARPAVRSNAETYRTFLPPLLRPILELLPSSGSPAGAALAAKAALYEFVALLVKDREGCPLPSLSAQEAGNGRPVLARMALGRSLGPLQHCQPLPEDTWQAALRIILSALSADVVAYLRSLAPEAGAAPGTDAPEQQGSPDMPGMRDALFALLGPPRPMDATIRLFEAKPLVQVPQRYKQPVQDIIGVAAPAAQPAPAQQAPFRRVDFKWTVARLALTLLTELASSGPAGAAWAAKAGADAAVVIGRSQILQRVLREPLEELAAALTEAGYSSVLPPGLPKPPTQARRANRPTSAGVASATAQDQRQPLASLNRTPAQPVQGVKQEAQEEKVLMRLADLASLPARPLLLTVTGRVIGAPQQRRTRSGDSLITIKLDDDSLAGSAAFRAVAVSYLHDADRLWQEMQLQMPPSRPCSVWTITALTRLKAQGMHKADALKSSAISRIKFQPSADPAAQRVRLWSEWQAAGPARQPGQPWQTPAHMQPDSVGAGPPAAVAAVKAEADPEPAQATRHLSNSAEQYAPEATRSSSQERVSVSAGNALQMAPAEQLAMAAAIQSCIEGKMLSAAATSQLAASGTNTEEAQHASAQAPTQEPAMHLQAEMDRPSADPLSAAPYFPVSTAHEHSSAPAIGLYGQQDRPDVSTAQERAEGIQGSSAEQGFSQASTVLFAAGTQEHRPQLSLNRRQALTAFSQTLCPAILEQPSHSSGAPCGQPLHSSDTPADTFGESHTLKHGCLHLPRSQPGQVPIVGSSAGPSTSQVGGSLDNPVVAGRQRYEQLLTQLLSMGFERRRADEALLKASRQDPGKEGDSTLLRAVECLTQT</sequence>
<keyword evidence="3" id="KW-0963">Cytoplasm</keyword>
<feature type="region of interest" description="Disordered" evidence="10">
    <location>
        <begin position="1651"/>
        <end position="1702"/>
    </location>
</feature>
<feature type="region of interest" description="Disordered" evidence="10">
    <location>
        <begin position="333"/>
        <end position="399"/>
    </location>
</feature>
<keyword evidence="8" id="KW-0804">Transcription</keyword>
<comment type="subcellular location">
    <subcellularLocation>
        <location evidence="2">Cytoplasm</location>
    </subcellularLocation>
    <subcellularLocation>
        <location evidence="1">Nucleus</location>
    </subcellularLocation>
</comment>
<feature type="region of interest" description="Disordered" evidence="10">
    <location>
        <begin position="1"/>
        <end position="38"/>
    </location>
</feature>
<feature type="region of interest" description="Disordered" evidence="10">
    <location>
        <begin position="1504"/>
        <end position="1524"/>
    </location>
</feature>
<dbReference type="InterPro" id="IPR040221">
    <property type="entry name" value="CDCA7/CDA7L"/>
</dbReference>
<comment type="caution">
    <text evidence="12">The sequence shown here is derived from an EMBL/GenBank/DDBJ whole genome shotgun (WGS) entry which is preliminary data.</text>
</comment>
<evidence type="ECO:0000256" key="8">
    <source>
        <dbReference type="ARBA" id="ARBA00023163"/>
    </source>
</evidence>
<evidence type="ECO:0000313" key="13">
    <source>
        <dbReference type="Proteomes" id="UP001314263"/>
    </source>
</evidence>
<feature type="compositionally biased region" description="Basic and acidic residues" evidence="10">
    <location>
        <begin position="1"/>
        <end position="19"/>
    </location>
</feature>
<evidence type="ECO:0000256" key="5">
    <source>
        <dbReference type="ARBA" id="ARBA00022553"/>
    </source>
</evidence>
<evidence type="ECO:0000256" key="7">
    <source>
        <dbReference type="ARBA" id="ARBA00023015"/>
    </source>
</evidence>
<evidence type="ECO:0000259" key="11">
    <source>
        <dbReference type="PROSITE" id="PS50030"/>
    </source>
</evidence>
<dbReference type="PROSITE" id="PS50030">
    <property type="entry name" value="UBA"/>
    <property type="match status" value="1"/>
</dbReference>
<protein>
    <recommendedName>
        <fullName evidence="11">UBA domain-containing protein</fullName>
    </recommendedName>
</protein>
<proteinExistence type="predicted"/>
<gene>
    <name evidence="12" type="ORF">CVIRNUC_010452</name>
</gene>
<evidence type="ECO:0000256" key="6">
    <source>
        <dbReference type="ARBA" id="ARBA00022843"/>
    </source>
</evidence>
<feature type="region of interest" description="Disordered" evidence="10">
    <location>
        <begin position="2081"/>
        <end position="2142"/>
    </location>
</feature>
<evidence type="ECO:0000256" key="10">
    <source>
        <dbReference type="SAM" id="MobiDB-lite"/>
    </source>
</evidence>
<feature type="compositionally biased region" description="Polar residues" evidence="10">
    <location>
        <begin position="1678"/>
        <end position="1696"/>
    </location>
</feature>
<keyword evidence="4" id="KW-1017">Isopeptide bond</keyword>
<feature type="compositionally biased region" description="Polar residues" evidence="10">
    <location>
        <begin position="1954"/>
        <end position="1969"/>
    </location>
</feature>
<dbReference type="Proteomes" id="UP001314263">
    <property type="component" value="Unassembled WGS sequence"/>
</dbReference>
<keyword evidence="7" id="KW-0805">Transcription regulation</keyword>
<feature type="region of interest" description="Disordered" evidence="10">
    <location>
        <begin position="248"/>
        <end position="280"/>
    </location>
</feature>